<dbReference type="HOGENOM" id="CLU_066192_1_3_6"/>
<dbReference type="PANTHER" id="PTHR33516:SF2">
    <property type="entry name" value="LEXA REPRESSOR-RELATED"/>
    <property type="match status" value="1"/>
</dbReference>
<feature type="domain" description="HTH cro/C1-type" evidence="1">
    <location>
        <begin position="31"/>
        <end position="75"/>
    </location>
</feature>
<gene>
    <name evidence="2" type="ORF">XBP1_1120004</name>
</gene>
<sequence>MKKKLTTEQLADAKRLKRIFVSRQKQLGISSQDAFADELGMTQSAVSHYLNGVNALNLERAADFANKLGVRIADFSPSLDQQARKLLKVIYGDDPTLAAHQHPQKQYPLLNWANAGSWCEEPVPLYLGNDIEQWYETSIECSPHAFWLEVKGDSMASSNELNIQQGMIILIDPDVKPTANNLVIAKLEGEKELTFKQLITEGYDAYLKPLNPQYNMIPLNEKVHIVGVVVEAKIAKLP</sequence>
<dbReference type="EMBL" id="CBSW010000016">
    <property type="protein sequence ID" value="CDG95214.1"/>
    <property type="molecule type" value="Genomic_DNA"/>
</dbReference>
<dbReference type="Gene3D" id="1.10.260.40">
    <property type="entry name" value="lambda repressor-like DNA-binding domains"/>
    <property type="match status" value="1"/>
</dbReference>
<dbReference type="RefSeq" id="WP_038214758.1">
    <property type="nucleotide sequence ID" value="NZ_CAWLWN010000102.1"/>
</dbReference>
<dbReference type="GO" id="GO:0003677">
    <property type="term" value="F:DNA binding"/>
    <property type="evidence" value="ECO:0007669"/>
    <property type="project" value="InterPro"/>
</dbReference>
<evidence type="ECO:0000259" key="1">
    <source>
        <dbReference type="PROSITE" id="PS50943"/>
    </source>
</evidence>
<proteinExistence type="predicted"/>
<dbReference type="InterPro" id="IPR015927">
    <property type="entry name" value="Peptidase_S24_S26A/B/C"/>
</dbReference>
<comment type="caution">
    <text evidence="2">The sequence shown here is derived from an EMBL/GenBank/DDBJ whole genome shotgun (WGS) entry which is preliminary data.</text>
</comment>
<dbReference type="Pfam" id="PF00717">
    <property type="entry name" value="Peptidase_S24"/>
    <property type="match status" value="1"/>
</dbReference>
<dbReference type="PROSITE" id="PS50943">
    <property type="entry name" value="HTH_CROC1"/>
    <property type="match status" value="1"/>
</dbReference>
<dbReference type="SUPFAM" id="SSF47413">
    <property type="entry name" value="lambda repressor-like DNA-binding domains"/>
    <property type="match status" value="1"/>
</dbReference>
<dbReference type="SUPFAM" id="SSF51306">
    <property type="entry name" value="LexA/Signal peptidase"/>
    <property type="match status" value="1"/>
</dbReference>
<dbReference type="InterPro" id="IPR001387">
    <property type="entry name" value="Cro/C1-type_HTH"/>
</dbReference>
<dbReference type="PANTHER" id="PTHR33516">
    <property type="entry name" value="LEXA REPRESSOR"/>
    <property type="match status" value="1"/>
</dbReference>
<evidence type="ECO:0000313" key="2">
    <source>
        <dbReference type="EMBL" id="CDG95214.1"/>
    </source>
</evidence>
<evidence type="ECO:0000313" key="3">
    <source>
        <dbReference type="Proteomes" id="UP000028511"/>
    </source>
</evidence>
<reference evidence="2" key="1">
    <citation type="submission" date="2013-07" db="EMBL/GenBank/DDBJ databases">
        <title>Sub-species coevolution in mutualistic symbiosis.</title>
        <authorList>
            <person name="Murfin K."/>
            <person name="Klassen J."/>
            <person name="Lee M."/>
            <person name="Forst S."/>
            <person name="Stock P."/>
            <person name="Goodrich-Blair H."/>
        </authorList>
    </citation>
    <scope>NUCLEOTIDE SEQUENCE [LARGE SCALE GENOMIC DNA]</scope>
    <source>
        <strain evidence="2">Puntauvense</strain>
    </source>
</reference>
<dbReference type="SMART" id="SM00530">
    <property type="entry name" value="HTH_XRE"/>
    <property type="match status" value="1"/>
</dbReference>
<dbReference type="AlphaFoldDB" id="A0A077N879"/>
<accession>A0A077N879</accession>
<protein>
    <submittedName>
        <fullName evidence="2">Repressor protein C2</fullName>
    </submittedName>
</protein>
<dbReference type="InterPro" id="IPR036286">
    <property type="entry name" value="LexA/Signal_pep-like_sf"/>
</dbReference>
<dbReference type="Pfam" id="PF01381">
    <property type="entry name" value="HTH_3"/>
    <property type="match status" value="1"/>
</dbReference>
<dbReference type="CDD" id="cd06529">
    <property type="entry name" value="S24_LexA-like"/>
    <property type="match status" value="1"/>
</dbReference>
<dbReference type="Gene3D" id="2.10.109.10">
    <property type="entry name" value="Umud Fragment, subunit A"/>
    <property type="match status" value="1"/>
</dbReference>
<dbReference type="InterPro" id="IPR010982">
    <property type="entry name" value="Lambda_DNA-bd_dom_sf"/>
</dbReference>
<organism evidence="2 3">
    <name type="scientific">Xenorhabdus bovienii str. puntauvense</name>
    <dbReference type="NCBI Taxonomy" id="1398201"/>
    <lineage>
        <taxon>Bacteria</taxon>
        <taxon>Pseudomonadati</taxon>
        <taxon>Pseudomonadota</taxon>
        <taxon>Gammaproteobacteria</taxon>
        <taxon>Enterobacterales</taxon>
        <taxon>Morganellaceae</taxon>
        <taxon>Xenorhabdus</taxon>
    </lineage>
</organism>
<dbReference type="InterPro" id="IPR039418">
    <property type="entry name" value="LexA-like"/>
</dbReference>
<dbReference type="CDD" id="cd00093">
    <property type="entry name" value="HTH_XRE"/>
    <property type="match status" value="1"/>
</dbReference>
<dbReference type="InterPro" id="IPR050077">
    <property type="entry name" value="LexA_repressor"/>
</dbReference>
<name>A0A077N879_XENBV</name>
<dbReference type="Proteomes" id="UP000028511">
    <property type="component" value="Unassembled WGS sequence"/>
</dbReference>